<dbReference type="Pfam" id="PF02782">
    <property type="entry name" value="FGGY_C"/>
    <property type="match status" value="1"/>
</dbReference>
<keyword evidence="13" id="KW-1185">Reference proteome</keyword>
<dbReference type="STRING" id="450378.GCA_001661675_00325"/>
<keyword evidence="3 8" id="KW-0808">Transferase</keyword>
<dbReference type="PANTHER" id="PTHR43095">
    <property type="entry name" value="SUGAR KINASE"/>
    <property type="match status" value="1"/>
</dbReference>
<dbReference type="PANTHER" id="PTHR43095:SF6">
    <property type="entry name" value="XYLULOSE KINASE"/>
    <property type="match status" value="1"/>
</dbReference>
<sequence length="483" mass="50777">MFLGIDIGTSGVKAVALDETGAVAGQGTAALSVQRPQPLWSEQDPEAWWRATTAAVQAIDPAVRRAVRGIGIAGQMHGATLLGADDRPLRPAILWNDGRSDAECEELEAQVPELRRITGNIAMPGFTAPKLVWVRKHEPAIFEQVETVLLPKDYVRLRMTGDKASDLSDAAGTLWVDVAQRRWSDEVLSATGLGESAMPRLYEGNEITGSLRGEIAELWGMPVVPVVAGGGDNAAGAVGVGVVSDGDALLSLGTSGVIFVATDEFRPNPARAVHAFCHCLPGMWHQMSVHLSAASCIDWVARLTGAAGAADLFARAEETGPGTGSEIFLPYLSGERTPHNDARVRGAFLGLDNDTDPGRLAQAVLEGVAFALADGLDALRDAGTRVESLSVIGGGARSGYWGRIIAAAFEVPLVYLKGGEVGPALGAARLAQLAVDGGTPADVCTPPPVSHRIDPEPALVDQLAPRKHAFRDAYPRITPKRGL</sequence>
<feature type="domain" description="Carbohydrate kinase FGGY N-terminal" evidence="10">
    <location>
        <begin position="1"/>
        <end position="239"/>
    </location>
</feature>
<comment type="catalytic activity">
    <reaction evidence="8 9">
        <text>D-xylulose + ATP = D-xylulose 5-phosphate + ADP + H(+)</text>
        <dbReference type="Rhea" id="RHEA:10964"/>
        <dbReference type="ChEBI" id="CHEBI:15378"/>
        <dbReference type="ChEBI" id="CHEBI:17140"/>
        <dbReference type="ChEBI" id="CHEBI:30616"/>
        <dbReference type="ChEBI" id="CHEBI:57737"/>
        <dbReference type="ChEBI" id="CHEBI:456216"/>
        <dbReference type="EC" id="2.7.1.17"/>
    </reaction>
</comment>
<feature type="binding site" evidence="8">
    <location>
        <begin position="76"/>
        <end position="77"/>
    </location>
    <ligand>
        <name>substrate</name>
    </ligand>
</feature>
<dbReference type="GO" id="GO:0042732">
    <property type="term" value="P:D-xylose metabolic process"/>
    <property type="evidence" value="ECO:0007669"/>
    <property type="project" value="UniProtKB-KW"/>
</dbReference>
<feature type="domain" description="Carbohydrate kinase FGGY C-terminal" evidence="11">
    <location>
        <begin position="249"/>
        <end position="434"/>
    </location>
</feature>
<keyword evidence="5 8" id="KW-0418">Kinase</keyword>
<dbReference type="EMBL" id="CP019602">
    <property type="protein sequence ID" value="ARU15109.1"/>
    <property type="molecule type" value="Genomic_DNA"/>
</dbReference>
<accession>A0A1Z1F8H2</accession>
<keyword evidence="4 8" id="KW-0547">Nucleotide-binding</keyword>
<comment type="similarity">
    <text evidence="1 8 9">Belongs to the FGGY kinase family.</text>
</comment>
<keyword evidence="6 8" id="KW-0067">ATP-binding</keyword>
<evidence type="ECO:0000256" key="8">
    <source>
        <dbReference type="HAMAP-Rule" id="MF_02220"/>
    </source>
</evidence>
<dbReference type="InterPro" id="IPR018484">
    <property type="entry name" value="FGGY_N"/>
</dbReference>
<dbReference type="OrthoDB" id="9805576at2"/>
<dbReference type="GO" id="GO:0005524">
    <property type="term" value="F:ATP binding"/>
    <property type="evidence" value="ECO:0007669"/>
    <property type="project" value="UniProtKB-UniRule"/>
</dbReference>
<dbReference type="EC" id="2.7.1.17" evidence="8 9"/>
<keyword evidence="2 8" id="KW-0859">Xylose metabolism</keyword>
<comment type="function">
    <text evidence="8">Catalyzes the phosphorylation of D-xylulose to D-xylulose 5-phosphate.</text>
</comment>
<dbReference type="InterPro" id="IPR000577">
    <property type="entry name" value="Carb_kinase_FGGY"/>
</dbReference>
<evidence type="ECO:0000256" key="9">
    <source>
        <dbReference type="RuleBase" id="RU364073"/>
    </source>
</evidence>
<dbReference type="PIRSF" id="PIRSF000538">
    <property type="entry name" value="GlpK"/>
    <property type="match status" value="1"/>
</dbReference>
<reference evidence="12 13" key="1">
    <citation type="submission" date="2017-01" db="EMBL/GenBank/DDBJ databases">
        <title>Complete genome sequence of esterase-producing bacterium Croceicoccus marinus E4A9.</title>
        <authorList>
            <person name="Wu Y.-H."/>
            <person name="Cheng H."/>
            <person name="Xu L."/>
            <person name="Huo Y.-Y."/>
            <person name="Wang C.-S."/>
            <person name="Xu X.-W."/>
        </authorList>
    </citation>
    <scope>NUCLEOTIDE SEQUENCE [LARGE SCALE GENOMIC DNA]</scope>
    <source>
        <strain evidence="12 13">E4A9</strain>
    </source>
</reference>
<dbReference type="GO" id="GO:0005998">
    <property type="term" value="P:xylulose catabolic process"/>
    <property type="evidence" value="ECO:0007669"/>
    <property type="project" value="UniProtKB-UniRule"/>
</dbReference>
<organism evidence="12 13">
    <name type="scientific">Croceicoccus marinus</name>
    <dbReference type="NCBI Taxonomy" id="450378"/>
    <lineage>
        <taxon>Bacteria</taxon>
        <taxon>Pseudomonadati</taxon>
        <taxon>Pseudomonadota</taxon>
        <taxon>Alphaproteobacteria</taxon>
        <taxon>Sphingomonadales</taxon>
        <taxon>Erythrobacteraceae</taxon>
        <taxon>Croceicoccus</taxon>
    </lineage>
</organism>
<dbReference type="InterPro" id="IPR043129">
    <property type="entry name" value="ATPase_NBD"/>
</dbReference>
<feature type="active site" description="Proton acceptor" evidence="8">
    <location>
        <position position="232"/>
    </location>
</feature>
<dbReference type="RefSeq" id="WP_066842377.1">
    <property type="nucleotide sequence ID" value="NZ_CP019602.1"/>
</dbReference>
<dbReference type="GO" id="GO:0004856">
    <property type="term" value="F:D-xylulokinase activity"/>
    <property type="evidence" value="ECO:0007669"/>
    <property type="project" value="UniProtKB-UniRule"/>
</dbReference>
<dbReference type="PROSITE" id="PS00933">
    <property type="entry name" value="FGGY_KINASES_1"/>
    <property type="match status" value="1"/>
</dbReference>
<keyword evidence="7 8" id="KW-0119">Carbohydrate metabolism</keyword>
<evidence type="ECO:0000313" key="13">
    <source>
        <dbReference type="Proteomes" id="UP000195807"/>
    </source>
</evidence>
<dbReference type="InterPro" id="IPR050406">
    <property type="entry name" value="FGGY_Carb_Kinase"/>
</dbReference>
<dbReference type="Pfam" id="PF00370">
    <property type="entry name" value="FGGY_N"/>
    <property type="match status" value="1"/>
</dbReference>
<evidence type="ECO:0000256" key="6">
    <source>
        <dbReference type="ARBA" id="ARBA00022840"/>
    </source>
</evidence>
<dbReference type="Gene3D" id="3.30.420.40">
    <property type="match status" value="2"/>
</dbReference>
<dbReference type="SUPFAM" id="SSF53067">
    <property type="entry name" value="Actin-like ATPase domain"/>
    <property type="match status" value="2"/>
</dbReference>
<evidence type="ECO:0000259" key="11">
    <source>
        <dbReference type="Pfam" id="PF02782"/>
    </source>
</evidence>
<dbReference type="InterPro" id="IPR018483">
    <property type="entry name" value="Carb_kinase_FGGY_CS"/>
</dbReference>
<evidence type="ECO:0000256" key="7">
    <source>
        <dbReference type="ARBA" id="ARBA00023277"/>
    </source>
</evidence>
<dbReference type="InterPro" id="IPR018485">
    <property type="entry name" value="FGGY_C"/>
</dbReference>
<evidence type="ECO:0000256" key="2">
    <source>
        <dbReference type="ARBA" id="ARBA00022629"/>
    </source>
</evidence>
<dbReference type="KEGG" id="cman:A9D14_01635"/>
<dbReference type="CDD" id="cd07808">
    <property type="entry name" value="ASKHA_NBD_FGGY_EcXK-like"/>
    <property type="match status" value="1"/>
</dbReference>
<evidence type="ECO:0000259" key="10">
    <source>
        <dbReference type="Pfam" id="PF00370"/>
    </source>
</evidence>
<name>A0A1Z1F8H2_9SPHN</name>
<feature type="site" description="Important for activity" evidence="8">
    <location>
        <position position="6"/>
    </location>
</feature>
<evidence type="ECO:0000256" key="5">
    <source>
        <dbReference type="ARBA" id="ARBA00022777"/>
    </source>
</evidence>
<dbReference type="NCBIfam" id="TIGR01312">
    <property type="entry name" value="XylB"/>
    <property type="match status" value="1"/>
</dbReference>
<proteinExistence type="inferred from homology"/>
<evidence type="ECO:0000313" key="12">
    <source>
        <dbReference type="EMBL" id="ARU15109.1"/>
    </source>
</evidence>
<gene>
    <name evidence="8 9" type="primary">xylB</name>
    <name evidence="12" type="ORF">A9D14_01635</name>
</gene>
<protein>
    <recommendedName>
        <fullName evidence="8 9">Xylulose kinase</fullName>
        <shortName evidence="8 9">Xylulokinase</shortName>
        <ecNumber evidence="8 9">2.7.1.17</ecNumber>
    </recommendedName>
</protein>
<dbReference type="InterPro" id="IPR006000">
    <property type="entry name" value="Xylulokinase"/>
</dbReference>
<evidence type="ECO:0000256" key="3">
    <source>
        <dbReference type="ARBA" id="ARBA00022679"/>
    </source>
</evidence>
<evidence type="ECO:0000256" key="4">
    <source>
        <dbReference type="ARBA" id="ARBA00022741"/>
    </source>
</evidence>
<dbReference type="AlphaFoldDB" id="A0A1Z1F8H2"/>
<dbReference type="Proteomes" id="UP000195807">
    <property type="component" value="Chromosome"/>
</dbReference>
<dbReference type="HAMAP" id="MF_02220">
    <property type="entry name" value="XylB"/>
    <property type="match status" value="1"/>
</dbReference>
<evidence type="ECO:0000256" key="1">
    <source>
        <dbReference type="ARBA" id="ARBA00009156"/>
    </source>
</evidence>